<name>A0AA96HQZ7_9GAST</name>
<dbReference type="AlphaFoldDB" id="A0AA96HQZ7"/>
<feature type="transmembrane region" description="Helical" evidence="12">
    <location>
        <begin position="134"/>
        <end position="157"/>
    </location>
</feature>
<dbReference type="GO" id="GO:0005743">
    <property type="term" value="C:mitochondrial inner membrane"/>
    <property type="evidence" value="ECO:0007669"/>
    <property type="project" value="UniProtKB-SubCell"/>
</dbReference>
<keyword evidence="4" id="KW-0138">CF(0)</keyword>
<evidence type="ECO:0000256" key="8">
    <source>
        <dbReference type="ARBA" id="ARBA00023065"/>
    </source>
</evidence>
<protein>
    <recommendedName>
        <fullName evidence="11">ATP synthase subunit a</fullName>
    </recommendedName>
</protein>
<dbReference type="Gene3D" id="1.20.120.220">
    <property type="entry name" value="ATP synthase, F0 complex, subunit A"/>
    <property type="match status" value="1"/>
</dbReference>
<evidence type="ECO:0000313" key="13">
    <source>
        <dbReference type="EMBL" id="WNO18557.1"/>
    </source>
</evidence>
<dbReference type="PRINTS" id="PR00123">
    <property type="entry name" value="ATPASEA"/>
</dbReference>
<accession>A0AA96HQZ7</accession>
<feature type="transmembrane region" description="Helical" evidence="12">
    <location>
        <begin position="201"/>
        <end position="225"/>
    </location>
</feature>
<comment type="similarity">
    <text evidence="2">Belongs to the ATPase A chain family.</text>
</comment>
<keyword evidence="8" id="KW-0406">Ion transport</keyword>
<dbReference type="PANTHER" id="PTHR11410">
    <property type="entry name" value="ATP SYNTHASE SUBUNIT A"/>
    <property type="match status" value="1"/>
</dbReference>
<gene>
    <name evidence="13" type="primary">ATP6</name>
</gene>
<sequence>MLVDIFSTFDDNNFVFLSSFKIMWLLSFVTLVFYLCNKWVSGTCFEEITNIVKEVSFSQTARSLGSKMGGFGLVICSFFIVLININLCGLLPYVFSSSAHLSLSFSFGFPLWLSLVLSGMFYKPQEFVSHFLPMGAPAALSPFLVLVESVSICFRPLTISVRLVANISAGHIILGLVGSYISNGFFMLGPLSMVVLFSVEVGYFMFEIGVALIQAYIFCLLISLYSDEHPY</sequence>
<keyword evidence="13" id="KW-0496">Mitochondrion</keyword>
<keyword evidence="9 12" id="KW-0472">Membrane</keyword>
<dbReference type="NCBIfam" id="TIGR01131">
    <property type="entry name" value="ATP_synt_6_or_A"/>
    <property type="match status" value="1"/>
</dbReference>
<dbReference type="InterPro" id="IPR000568">
    <property type="entry name" value="ATP_synth_F0_asu"/>
</dbReference>
<evidence type="ECO:0000256" key="9">
    <source>
        <dbReference type="ARBA" id="ARBA00023136"/>
    </source>
</evidence>
<proteinExistence type="inferred from homology"/>
<dbReference type="SUPFAM" id="SSF81336">
    <property type="entry name" value="F1F0 ATP synthase subunit A"/>
    <property type="match status" value="1"/>
</dbReference>
<dbReference type="InterPro" id="IPR045083">
    <property type="entry name" value="ATP_synth_F0_asu_bact/mt"/>
</dbReference>
<dbReference type="GO" id="GO:0046933">
    <property type="term" value="F:proton-transporting ATP synthase activity, rotational mechanism"/>
    <property type="evidence" value="ECO:0007669"/>
    <property type="project" value="TreeGrafter"/>
</dbReference>
<evidence type="ECO:0000256" key="1">
    <source>
        <dbReference type="ARBA" id="ARBA00004141"/>
    </source>
</evidence>
<evidence type="ECO:0000256" key="7">
    <source>
        <dbReference type="ARBA" id="ARBA00022989"/>
    </source>
</evidence>
<dbReference type="InterPro" id="IPR023011">
    <property type="entry name" value="ATP_synth_F0_asu_AS"/>
</dbReference>
<evidence type="ECO:0000256" key="3">
    <source>
        <dbReference type="ARBA" id="ARBA00022448"/>
    </source>
</evidence>
<evidence type="ECO:0000256" key="12">
    <source>
        <dbReference type="SAM" id="Phobius"/>
    </source>
</evidence>
<organism evidence="13">
    <name type="scientific">Pectinodonta sp</name>
    <dbReference type="NCBI Taxonomy" id="3071117"/>
    <lineage>
        <taxon>Eukaryota</taxon>
        <taxon>Metazoa</taxon>
        <taxon>Spiralia</taxon>
        <taxon>Lophotrochozoa</taxon>
        <taxon>Mollusca</taxon>
        <taxon>Gastropoda</taxon>
        <taxon>Patellogastropoda</taxon>
        <taxon>Lottioidea</taxon>
        <taxon>Acmaeidae</taxon>
        <taxon>Pectinodonta</taxon>
    </lineage>
</organism>
<keyword evidence="3" id="KW-0813">Transport</keyword>
<dbReference type="CDD" id="cd00310">
    <property type="entry name" value="ATP-synt_Fo_a_6"/>
    <property type="match status" value="1"/>
</dbReference>
<evidence type="ECO:0000256" key="6">
    <source>
        <dbReference type="ARBA" id="ARBA00022781"/>
    </source>
</evidence>
<dbReference type="GO" id="GO:0045259">
    <property type="term" value="C:proton-transporting ATP synthase complex"/>
    <property type="evidence" value="ECO:0007669"/>
    <property type="project" value="UniProtKB-KW"/>
</dbReference>
<dbReference type="EMBL" id="OK323957">
    <property type="protein sequence ID" value="WNO18557.1"/>
    <property type="molecule type" value="Genomic_DNA"/>
</dbReference>
<evidence type="ECO:0000256" key="2">
    <source>
        <dbReference type="ARBA" id="ARBA00006810"/>
    </source>
</evidence>
<evidence type="ECO:0000256" key="5">
    <source>
        <dbReference type="ARBA" id="ARBA00022692"/>
    </source>
</evidence>
<keyword evidence="6" id="KW-0375">Hydrogen ion transport</keyword>
<comment type="subcellular location">
    <subcellularLocation>
        <location evidence="1">Membrane</location>
        <topology evidence="1">Multi-pass membrane protein</topology>
    </subcellularLocation>
    <subcellularLocation>
        <location evidence="11">Mitochondrion inner membrane</location>
        <topology evidence="11">Multi-pass membrane protein</topology>
    </subcellularLocation>
</comment>
<keyword evidence="10" id="KW-0066">ATP synthesis</keyword>
<evidence type="ECO:0000256" key="10">
    <source>
        <dbReference type="ARBA" id="ARBA00023310"/>
    </source>
</evidence>
<evidence type="ECO:0000256" key="11">
    <source>
        <dbReference type="RuleBase" id="RU004450"/>
    </source>
</evidence>
<keyword evidence="5 12" id="KW-0812">Transmembrane</keyword>
<feature type="transmembrane region" description="Helical" evidence="12">
    <location>
        <begin position="169"/>
        <end position="189"/>
    </location>
</feature>
<reference evidence="13" key="1">
    <citation type="submission" date="2021-09" db="EMBL/GenBank/DDBJ databases">
        <authorList>
            <person name="Qi Y."/>
            <person name="Zhong Z."/>
            <person name="Sun J."/>
        </authorList>
    </citation>
    <scope>NUCLEOTIDE SEQUENCE</scope>
</reference>
<dbReference type="Pfam" id="PF00119">
    <property type="entry name" value="ATP-synt_A"/>
    <property type="match status" value="1"/>
</dbReference>
<feature type="transmembrane region" description="Helical" evidence="12">
    <location>
        <begin position="71"/>
        <end position="95"/>
    </location>
</feature>
<geneLocation type="mitochondrion" evidence="13"/>
<feature type="transmembrane region" description="Helical" evidence="12">
    <location>
        <begin position="101"/>
        <end position="122"/>
    </location>
</feature>
<dbReference type="PROSITE" id="PS00449">
    <property type="entry name" value="ATPASE_A"/>
    <property type="match status" value="1"/>
</dbReference>
<feature type="transmembrane region" description="Helical" evidence="12">
    <location>
        <begin position="14"/>
        <end position="36"/>
    </location>
</feature>
<keyword evidence="7 12" id="KW-1133">Transmembrane helix</keyword>
<evidence type="ECO:0000256" key="4">
    <source>
        <dbReference type="ARBA" id="ARBA00022547"/>
    </source>
</evidence>
<dbReference type="PANTHER" id="PTHR11410:SF0">
    <property type="entry name" value="ATP SYNTHASE SUBUNIT A"/>
    <property type="match status" value="1"/>
</dbReference>
<dbReference type="InterPro" id="IPR035908">
    <property type="entry name" value="F0_ATP_A_sf"/>
</dbReference>